<sequence>MSSSSGISIKDAKYKINQRVKLAEATLGSKRGANNVVVEKGVSVDKGETVQISDIQKVNKPRGSIANGVVTPADVIFFYRVTKELNTSYYTDVYEAVEGLCRLTHQALAESLSGEPDAVNFYKTGDILFYIKKNSIEYKTKGGVKHLGRADRVMLTSDAATFKGCAPGSVGQAFYDFKVVKRGAFKHIWKSDDYLEVGKLERN</sequence>
<comment type="caution">
    <text evidence="1">The sequence shown here is derived from an EMBL/GenBank/DDBJ whole genome shotgun (WGS) entry which is preliminary data.</text>
</comment>
<accession>A0A9P5NPB8</accession>
<protein>
    <submittedName>
        <fullName evidence="1">Uncharacterized protein</fullName>
    </submittedName>
</protein>
<proteinExistence type="predicted"/>
<name>A0A9P5NPB8_GYMJU</name>
<evidence type="ECO:0000313" key="1">
    <source>
        <dbReference type="EMBL" id="KAF8904099.1"/>
    </source>
</evidence>
<keyword evidence="2" id="KW-1185">Reference proteome</keyword>
<dbReference type="AlphaFoldDB" id="A0A9P5NPB8"/>
<reference evidence="1" key="1">
    <citation type="submission" date="2020-11" db="EMBL/GenBank/DDBJ databases">
        <authorList>
            <consortium name="DOE Joint Genome Institute"/>
            <person name="Ahrendt S."/>
            <person name="Riley R."/>
            <person name="Andreopoulos W."/>
            <person name="LaButti K."/>
            <person name="Pangilinan J."/>
            <person name="Ruiz-duenas F.J."/>
            <person name="Barrasa J.M."/>
            <person name="Sanchez-Garcia M."/>
            <person name="Camarero S."/>
            <person name="Miyauchi S."/>
            <person name="Serrano A."/>
            <person name="Linde D."/>
            <person name="Babiker R."/>
            <person name="Drula E."/>
            <person name="Ayuso-Fernandez I."/>
            <person name="Pacheco R."/>
            <person name="Padilla G."/>
            <person name="Ferreira P."/>
            <person name="Barriuso J."/>
            <person name="Kellner H."/>
            <person name="Castanera R."/>
            <person name="Alfaro M."/>
            <person name="Ramirez L."/>
            <person name="Pisabarro A.G."/>
            <person name="Kuo A."/>
            <person name="Tritt A."/>
            <person name="Lipzen A."/>
            <person name="He G."/>
            <person name="Yan M."/>
            <person name="Ng V."/>
            <person name="Cullen D."/>
            <person name="Martin F."/>
            <person name="Rosso M.-N."/>
            <person name="Henrissat B."/>
            <person name="Hibbett D."/>
            <person name="Martinez A.T."/>
            <person name="Grigoriev I.V."/>
        </authorList>
    </citation>
    <scope>NUCLEOTIDE SEQUENCE</scope>
    <source>
        <strain evidence="1">AH 44721</strain>
    </source>
</reference>
<dbReference type="EMBL" id="JADNYJ010000027">
    <property type="protein sequence ID" value="KAF8904099.1"/>
    <property type="molecule type" value="Genomic_DNA"/>
</dbReference>
<evidence type="ECO:0000313" key="2">
    <source>
        <dbReference type="Proteomes" id="UP000724874"/>
    </source>
</evidence>
<organism evidence="1 2">
    <name type="scientific">Gymnopilus junonius</name>
    <name type="common">Spectacular rustgill mushroom</name>
    <name type="synonym">Gymnopilus spectabilis subsp. junonius</name>
    <dbReference type="NCBI Taxonomy" id="109634"/>
    <lineage>
        <taxon>Eukaryota</taxon>
        <taxon>Fungi</taxon>
        <taxon>Dikarya</taxon>
        <taxon>Basidiomycota</taxon>
        <taxon>Agaricomycotina</taxon>
        <taxon>Agaricomycetes</taxon>
        <taxon>Agaricomycetidae</taxon>
        <taxon>Agaricales</taxon>
        <taxon>Agaricineae</taxon>
        <taxon>Hymenogastraceae</taxon>
        <taxon>Gymnopilus</taxon>
    </lineage>
</organism>
<gene>
    <name evidence="1" type="ORF">CPB84DRAFT_699370</name>
</gene>
<dbReference type="Proteomes" id="UP000724874">
    <property type="component" value="Unassembled WGS sequence"/>
</dbReference>